<evidence type="ECO:0000256" key="1">
    <source>
        <dbReference type="SAM" id="MobiDB-lite"/>
    </source>
</evidence>
<feature type="non-terminal residue" evidence="2">
    <location>
        <position position="1"/>
    </location>
</feature>
<proteinExistence type="predicted"/>
<gene>
    <name evidence="2" type="ORF">H5410_052322</name>
</gene>
<evidence type="ECO:0000313" key="2">
    <source>
        <dbReference type="EMBL" id="KAG5581695.1"/>
    </source>
</evidence>
<organism evidence="2 3">
    <name type="scientific">Solanum commersonii</name>
    <name type="common">Commerson's wild potato</name>
    <name type="synonym">Commerson's nightshade</name>
    <dbReference type="NCBI Taxonomy" id="4109"/>
    <lineage>
        <taxon>Eukaryota</taxon>
        <taxon>Viridiplantae</taxon>
        <taxon>Streptophyta</taxon>
        <taxon>Embryophyta</taxon>
        <taxon>Tracheophyta</taxon>
        <taxon>Spermatophyta</taxon>
        <taxon>Magnoliopsida</taxon>
        <taxon>eudicotyledons</taxon>
        <taxon>Gunneridae</taxon>
        <taxon>Pentapetalae</taxon>
        <taxon>asterids</taxon>
        <taxon>lamiids</taxon>
        <taxon>Solanales</taxon>
        <taxon>Solanaceae</taxon>
        <taxon>Solanoideae</taxon>
        <taxon>Solaneae</taxon>
        <taxon>Solanum</taxon>
    </lineage>
</organism>
<dbReference type="Proteomes" id="UP000824120">
    <property type="component" value="Chromosome 10"/>
</dbReference>
<keyword evidence="3" id="KW-1185">Reference proteome</keyword>
<reference evidence="2 3" key="1">
    <citation type="submission" date="2020-09" db="EMBL/GenBank/DDBJ databases">
        <title>De no assembly of potato wild relative species, Solanum commersonii.</title>
        <authorList>
            <person name="Cho K."/>
        </authorList>
    </citation>
    <scope>NUCLEOTIDE SEQUENCE [LARGE SCALE GENOMIC DNA]</scope>
    <source>
        <strain evidence="2">LZ3.2</strain>
        <tissue evidence="2">Leaf</tissue>
    </source>
</reference>
<comment type="caution">
    <text evidence="2">The sequence shown here is derived from an EMBL/GenBank/DDBJ whole genome shotgun (WGS) entry which is preliminary data.</text>
</comment>
<protein>
    <submittedName>
        <fullName evidence="2">Uncharacterized protein</fullName>
    </submittedName>
</protein>
<feature type="non-terminal residue" evidence="2">
    <location>
        <position position="197"/>
    </location>
</feature>
<sequence length="197" mass="21217">ELIVMLLARLDIARSSVLTSSSPVIVDVEPRVQGPSMGFHTLGSFSVPFIAPPRFAAPTISSSATIIPIEFEQIHMLVKWFTGYLQKVTTSLMVVELRDFIVRVSSWVIHLKVKIIQGTNGVGGPRPSHTSKGMHNGSSSQREHTYSSGHSQRSGSHDARSVLALTVRGILESARGGTNGTKCGDPIARDGFSLVVI</sequence>
<feature type="region of interest" description="Disordered" evidence="1">
    <location>
        <begin position="120"/>
        <end position="158"/>
    </location>
</feature>
<name>A0A9J5X1W5_SOLCO</name>
<feature type="compositionally biased region" description="Polar residues" evidence="1">
    <location>
        <begin position="128"/>
        <end position="154"/>
    </location>
</feature>
<dbReference type="EMBL" id="JACXVP010000010">
    <property type="protein sequence ID" value="KAG5581695.1"/>
    <property type="molecule type" value="Genomic_DNA"/>
</dbReference>
<dbReference type="AlphaFoldDB" id="A0A9J5X1W5"/>
<accession>A0A9J5X1W5</accession>
<evidence type="ECO:0000313" key="3">
    <source>
        <dbReference type="Proteomes" id="UP000824120"/>
    </source>
</evidence>